<dbReference type="RefSeq" id="WP_281764389.1">
    <property type="nucleotide sequence ID" value="NZ_BRVO01000001.1"/>
</dbReference>
<organism evidence="3 4">
    <name type="scientific">Neptunitalea lumnitzerae</name>
    <dbReference type="NCBI Taxonomy" id="2965509"/>
    <lineage>
        <taxon>Bacteria</taxon>
        <taxon>Pseudomonadati</taxon>
        <taxon>Bacteroidota</taxon>
        <taxon>Flavobacteriia</taxon>
        <taxon>Flavobacteriales</taxon>
        <taxon>Flavobacteriaceae</taxon>
        <taxon>Neptunitalea</taxon>
    </lineage>
</organism>
<feature type="transmembrane region" description="Helical" evidence="1">
    <location>
        <begin position="142"/>
        <end position="159"/>
    </location>
</feature>
<evidence type="ECO:0000259" key="2">
    <source>
        <dbReference type="Pfam" id="PF02517"/>
    </source>
</evidence>
<evidence type="ECO:0000313" key="3">
    <source>
        <dbReference type="EMBL" id="GLB48757.1"/>
    </source>
</evidence>
<keyword evidence="1" id="KW-0472">Membrane</keyword>
<feature type="transmembrane region" description="Helical" evidence="1">
    <location>
        <begin position="223"/>
        <end position="241"/>
    </location>
</feature>
<keyword evidence="1" id="KW-1133">Transmembrane helix</keyword>
<keyword evidence="1" id="KW-0812">Transmembrane</keyword>
<gene>
    <name evidence="3" type="ORF">Y10_11250</name>
</gene>
<evidence type="ECO:0000256" key="1">
    <source>
        <dbReference type="SAM" id="Phobius"/>
    </source>
</evidence>
<sequence>MKKSLRVLLLVAVSFLVFYFFNKAAFGWLRSSLSNVIGVKGISHIITYCIVGVPLFVGTLVASKENNFLRSLGLRANAFKGFGLALVFTLPMLIGGALFFNFNTEITWDEFLIGAVAAAFFEELYFRGFLFGLLFKNTKIGFIPAIIVGAVLFAMGHLYQSTDPAELIGIFTMTFLGAVLFAWVYCEWGYNLWVAISLHFWMNFSWMLFSVSETALGGSAANIFRFTTVAFVIVGTVVYKLRTHKGLEVNRKTLWIKM</sequence>
<keyword evidence="4" id="KW-1185">Reference proteome</keyword>
<dbReference type="EMBL" id="BRVO01000001">
    <property type="protein sequence ID" value="GLB48757.1"/>
    <property type="molecule type" value="Genomic_DNA"/>
</dbReference>
<dbReference type="Proteomes" id="UP001143543">
    <property type="component" value="Unassembled WGS sequence"/>
</dbReference>
<evidence type="ECO:0000313" key="4">
    <source>
        <dbReference type="Proteomes" id="UP001143543"/>
    </source>
</evidence>
<feature type="domain" description="CAAX prenyl protease 2/Lysostaphin resistance protein A-like" evidence="2">
    <location>
        <begin position="111"/>
        <end position="204"/>
    </location>
</feature>
<dbReference type="Pfam" id="PF02517">
    <property type="entry name" value="Rce1-like"/>
    <property type="match status" value="1"/>
</dbReference>
<feature type="transmembrane region" description="Helical" evidence="1">
    <location>
        <begin position="165"/>
        <end position="185"/>
    </location>
</feature>
<reference evidence="3" key="1">
    <citation type="submission" date="2022-07" db="EMBL/GenBank/DDBJ databases">
        <title>Taxonomy of Novel Oxalotrophic and Methylotrophic Bacteria.</title>
        <authorList>
            <person name="Sahin N."/>
            <person name="Tani A."/>
        </authorList>
    </citation>
    <scope>NUCLEOTIDE SEQUENCE</scope>
    <source>
        <strain evidence="3">Y10</strain>
    </source>
</reference>
<comment type="caution">
    <text evidence="3">The sequence shown here is derived from an EMBL/GenBank/DDBJ whole genome shotgun (WGS) entry which is preliminary data.</text>
</comment>
<name>A0ABQ5MHB8_9FLAO</name>
<protein>
    <recommendedName>
        <fullName evidence="2">CAAX prenyl protease 2/Lysostaphin resistance protein A-like domain-containing protein</fullName>
    </recommendedName>
</protein>
<feature type="transmembrane region" description="Helical" evidence="1">
    <location>
        <begin position="82"/>
        <end position="100"/>
    </location>
</feature>
<dbReference type="InterPro" id="IPR003675">
    <property type="entry name" value="Rce1/LyrA-like_dom"/>
</dbReference>
<accession>A0ABQ5MHB8</accession>
<feature type="transmembrane region" description="Helical" evidence="1">
    <location>
        <begin position="112"/>
        <end position="135"/>
    </location>
</feature>
<feature type="transmembrane region" description="Helical" evidence="1">
    <location>
        <begin position="41"/>
        <end position="62"/>
    </location>
</feature>
<feature type="transmembrane region" description="Helical" evidence="1">
    <location>
        <begin position="192"/>
        <end position="211"/>
    </location>
</feature>
<feature type="transmembrane region" description="Helical" evidence="1">
    <location>
        <begin position="7"/>
        <end position="29"/>
    </location>
</feature>
<proteinExistence type="predicted"/>